<evidence type="ECO:0000256" key="2">
    <source>
        <dbReference type="ARBA" id="ARBA00023002"/>
    </source>
</evidence>
<evidence type="ECO:0000256" key="1">
    <source>
        <dbReference type="ARBA" id="ARBA00006484"/>
    </source>
</evidence>
<dbReference type="SMART" id="SM00822">
    <property type="entry name" value="PKS_KR"/>
    <property type="match status" value="1"/>
</dbReference>
<reference evidence="4 5" key="1">
    <citation type="journal article" date="2019" name="Int. J. Syst. Evol. Microbiol.">
        <title>The Global Catalogue of Microorganisms (GCM) 10K type strain sequencing project: providing services to taxonomists for standard genome sequencing and annotation.</title>
        <authorList>
            <consortium name="The Broad Institute Genomics Platform"/>
            <consortium name="The Broad Institute Genome Sequencing Center for Infectious Disease"/>
            <person name="Wu L."/>
            <person name="Ma J."/>
        </authorList>
    </citation>
    <scope>NUCLEOTIDE SEQUENCE [LARGE SCALE GENOMIC DNA]</scope>
    <source>
        <strain evidence="4 5">JCM 14283</strain>
    </source>
</reference>
<dbReference type="PRINTS" id="PR00080">
    <property type="entry name" value="SDRFAMILY"/>
</dbReference>
<gene>
    <name evidence="4" type="ORF">GCM10009740_38300</name>
</gene>
<dbReference type="SUPFAM" id="SSF51735">
    <property type="entry name" value="NAD(P)-binding Rossmann-fold domains"/>
    <property type="match status" value="1"/>
</dbReference>
<dbReference type="InterPro" id="IPR020904">
    <property type="entry name" value="Sc_DH/Rdtase_CS"/>
</dbReference>
<protein>
    <submittedName>
        <fullName evidence="4">SDR family oxidoreductase</fullName>
    </submittedName>
</protein>
<dbReference type="Proteomes" id="UP001501285">
    <property type="component" value="Unassembled WGS sequence"/>
</dbReference>
<dbReference type="PRINTS" id="PR00081">
    <property type="entry name" value="GDHRDH"/>
</dbReference>
<name>A0ABN1ZPF5_9MICO</name>
<dbReference type="EMBL" id="BAAANB010000100">
    <property type="protein sequence ID" value="GAA1501738.1"/>
    <property type="molecule type" value="Genomic_DNA"/>
</dbReference>
<evidence type="ECO:0000313" key="5">
    <source>
        <dbReference type="Proteomes" id="UP001501285"/>
    </source>
</evidence>
<organism evidence="4 5">
    <name type="scientific">Terrabacter terrae</name>
    <dbReference type="NCBI Taxonomy" id="318434"/>
    <lineage>
        <taxon>Bacteria</taxon>
        <taxon>Bacillati</taxon>
        <taxon>Actinomycetota</taxon>
        <taxon>Actinomycetes</taxon>
        <taxon>Micrococcales</taxon>
        <taxon>Intrasporangiaceae</taxon>
        <taxon>Terrabacter</taxon>
    </lineage>
</organism>
<dbReference type="PANTHER" id="PTHR43639:SF1">
    <property type="entry name" value="SHORT-CHAIN DEHYDROGENASE_REDUCTASE FAMILY PROTEIN"/>
    <property type="match status" value="1"/>
</dbReference>
<comment type="caution">
    <text evidence="4">The sequence shown here is derived from an EMBL/GenBank/DDBJ whole genome shotgun (WGS) entry which is preliminary data.</text>
</comment>
<proteinExistence type="inferred from homology"/>
<keyword evidence="5" id="KW-1185">Reference proteome</keyword>
<dbReference type="PROSITE" id="PS00061">
    <property type="entry name" value="ADH_SHORT"/>
    <property type="match status" value="1"/>
</dbReference>
<evidence type="ECO:0000259" key="3">
    <source>
        <dbReference type="SMART" id="SM00822"/>
    </source>
</evidence>
<dbReference type="InterPro" id="IPR036291">
    <property type="entry name" value="NAD(P)-bd_dom_sf"/>
</dbReference>
<dbReference type="RefSeq" id="WP_343994589.1">
    <property type="nucleotide sequence ID" value="NZ_BAAANB010000100.1"/>
</dbReference>
<dbReference type="Gene3D" id="3.40.50.720">
    <property type="entry name" value="NAD(P)-binding Rossmann-like Domain"/>
    <property type="match status" value="1"/>
</dbReference>
<evidence type="ECO:0000313" key="4">
    <source>
        <dbReference type="EMBL" id="GAA1501738.1"/>
    </source>
</evidence>
<dbReference type="PANTHER" id="PTHR43639">
    <property type="entry name" value="OXIDOREDUCTASE, SHORT-CHAIN DEHYDROGENASE/REDUCTASE FAMILY (AFU_ORTHOLOGUE AFUA_5G02870)"/>
    <property type="match status" value="1"/>
</dbReference>
<accession>A0ABN1ZPF5</accession>
<feature type="domain" description="Ketoreductase" evidence="3">
    <location>
        <begin position="11"/>
        <end position="189"/>
    </location>
</feature>
<comment type="similarity">
    <text evidence="1">Belongs to the short-chain dehydrogenases/reductases (SDR) family.</text>
</comment>
<dbReference type="InterPro" id="IPR002347">
    <property type="entry name" value="SDR_fam"/>
</dbReference>
<dbReference type="Pfam" id="PF13561">
    <property type="entry name" value="adh_short_C2"/>
    <property type="match status" value="1"/>
</dbReference>
<dbReference type="InterPro" id="IPR057326">
    <property type="entry name" value="KR_dom"/>
</dbReference>
<keyword evidence="2" id="KW-0560">Oxidoreductase</keyword>
<sequence>MTSEVTDQNRTVALVTGGAVGIGRDIAIRLAEDGADVAFTYLSHAPDDTLAAIQALGRRAHAIKVDATDPDAVNAAVREVVQQLGGVGVLVNNAGGLVGRVPLAEMSAQHWHRVLDVNLSSAFFFLQATAPHMPAGGRVVNIGSLAGDNGGSAGAGAYATAKAGLAGLTRAAAKEFAPAGITVNAVAPGFIDQTPFHETFSTPAAVEAMTKSTAVGRPGAPSEVAHAVSFLASTRAGFITGAVLDLNGGTYFT</sequence>